<name>A0A8H9IND0_9BURK</name>
<dbReference type="InterPro" id="IPR014284">
    <property type="entry name" value="RNA_pol_sigma-70_dom"/>
</dbReference>
<organism evidence="6 7">
    <name type="scientific">Alcaligenes pakistanensis</name>
    <dbReference type="NCBI Taxonomy" id="1482717"/>
    <lineage>
        <taxon>Bacteria</taxon>
        <taxon>Pseudomonadati</taxon>
        <taxon>Pseudomonadota</taxon>
        <taxon>Betaproteobacteria</taxon>
        <taxon>Burkholderiales</taxon>
        <taxon>Alcaligenaceae</taxon>
        <taxon>Alcaligenes</taxon>
    </lineage>
</organism>
<proteinExistence type="inferred from homology"/>
<dbReference type="Gene3D" id="1.10.1740.10">
    <property type="match status" value="1"/>
</dbReference>
<dbReference type="InterPro" id="IPR013325">
    <property type="entry name" value="RNA_pol_sigma_r2"/>
</dbReference>
<sequence length="189" mass="21635">MCLEMRIVVIIIPLICSQAPAFMSDRRAFRKTWLAHYSELLGAWRRRSQIDHDVEDAMHDAVLRILENGSVSADNPAAYLQRSTSNGLIDRHRREEKLPMVPLHELHESEHPVVLGPESQVYSSQMVNDLMVVLDELPDICRQVYIYQRLEGSSHAEIASALGISRAMVEKHMNKALRHLSTRLQKYAP</sequence>
<evidence type="ECO:0000259" key="5">
    <source>
        <dbReference type="Pfam" id="PF08281"/>
    </source>
</evidence>
<comment type="caution">
    <text evidence="6">The sequence shown here is derived from an EMBL/GenBank/DDBJ whole genome shotgun (WGS) entry which is preliminary data.</text>
</comment>
<evidence type="ECO:0000313" key="7">
    <source>
        <dbReference type="Proteomes" id="UP000608923"/>
    </source>
</evidence>
<dbReference type="PANTHER" id="PTHR43133:SF63">
    <property type="entry name" value="RNA POLYMERASE SIGMA FACTOR FECI-RELATED"/>
    <property type="match status" value="1"/>
</dbReference>
<dbReference type="InterPro" id="IPR039425">
    <property type="entry name" value="RNA_pol_sigma-70-like"/>
</dbReference>
<reference evidence="7" key="1">
    <citation type="journal article" date="2019" name="Int. J. Syst. Evol. Microbiol.">
        <title>The Global Catalogue of Microorganisms (GCM) 10K type strain sequencing project: providing services to taxonomists for standard genome sequencing and annotation.</title>
        <authorList>
            <consortium name="The Broad Institute Genomics Platform"/>
            <consortium name="The Broad Institute Genome Sequencing Center for Infectious Disease"/>
            <person name="Wu L."/>
            <person name="Ma J."/>
        </authorList>
    </citation>
    <scope>NUCLEOTIDE SEQUENCE [LARGE SCALE GENOMIC DNA]</scope>
    <source>
        <strain evidence="7">KCTC 42083</strain>
    </source>
</reference>
<accession>A0A8H9IND0</accession>
<evidence type="ECO:0000256" key="3">
    <source>
        <dbReference type="ARBA" id="ARBA00023082"/>
    </source>
</evidence>
<dbReference type="InterPro" id="IPR013249">
    <property type="entry name" value="RNA_pol_sigma70_r4_t2"/>
</dbReference>
<keyword evidence="7" id="KW-1185">Reference proteome</keyword>
<dbReference type="GO" id="GO:0006352">
    <property type="term" value="P:DNA-templated transcription initiation"/>
    <property type="evidence" value="ECO:0007669"/>
    <property type="project" value="InterPro"/>
</dbReference>
<gene>
    <name evidence="6" type="ORF">GCM10010096_15710</name>
</gene>
<dbReference type="Proteomes" id="UP000608923">
    <property type="component" value="Unassembled WGS sequence"/>
</dbReference>
<keyword evidence="3" id="KW-0731">Sigma factor</keyword>
<dbReference type="PANTHER" id="PTHR43133">
    <property type="entry name" value="RNA POLYMERASE ECF-TYPE SIGMA FACTO"/>
    <property type="match status" value="1"/>
</dbReference>
<dbReference type="InterPro" id="IPR013324">
    <property type="entry name" value="RNA_pol_sigma_r3/r4-like"/>
</dbReference>
<dbReference type="GO" id="GO:0016987">
    <property type="term" value="F:sigma factor activity"/>
    <property type="evidence" value="ECO:0007669"/>
    <property type="project" value="UniProtKB-KW"/>
</dbReference>
<evidence type="ECO:0000256" key="2">
    <source>
        <dbReference type="ARBA" id="ARBA00023015"/>
    </source>
</evidence>
<evidence type="ECO:0000313" key="6">
    <source>
        <dbReference type="EMBL" id="GHC45203.1"/>
    </source>
</evidence>
<protein>
    <recommendedName>
        <fullName evidence="5">RNA polymerase sigma factor 70 region 4 type 2 domain-containing protein</fullName>
    </recommendedName>
</protein>
<dbReference type="Pfam" id="PF08281">
    <property type="entry name" value="Sigma70_r4_2"/>
    <property type="match status" value="1"/>
</dbReference>
<keyword evidence="4" id="KW-0804">Transcription</keyword>
<evidence type="ECO:0000256" key="4">
    <source>
        <dbReference type="ARBA" id="ARBA00023163"/>
    </source>
</evidence>
<dbReference type="Gene3D" id="1.10.10.10">
    <property type="entry name" value="Winged helix-like DNA-binding domain superfamily/Winged helix DNA-binding domain"/>
    <property type="match status" value="1"/>
</dbReference>
<dbReference type="NCBIfam" id="TIGR02937">
    <property type="entry name" value="sigma70-ECF"/>
    <property type="match status" value="1"/>
</dbReference>
<comment type="similarity">
    <text evidence="1">Belongs to the sigma-70 factor family. ECF subfamily.</text>
</comment>
<dbReference type="GO" id="GO:0003677">
    <property type="term" value="F:DNA binding"/>
    <property type="evidence" value="ECO:0007669"/>
    <property type="project" value="InterPro"/>
</dbReference>
<dbReference type="SUPFAM" id="SSF88946">
    <property type="entry name" value="Sigma2 domain of RNA polymerase sigma factors"/>
    <property type="match status" value="1"/>
</dbReference>
<dbReference type="EMBL" id="BMZN01000002">
    <property type="protein sequence ID" value="GHC45203.1"/>
    <property type="molecule type" value="Genomic_DNA"/>
</dbReference>
<evidence type="ECO:0000256" key="1">
    <source>
        <dbReference type="ARBA" id="ARBA00010641"/>
    </source>
</evidence>
<keyword evidence="2" id="KW-0805">Transcription regulation</keyword>
<dbReference type="InterPro" id="IPR036388">
    <property type="entry name" value="WH-like_DNA-bd_sf"/>
</dbReference>
<dbReference type="AlphaFoldDB" id="A0A8H9IND0"/>
<dbReference type="SUPFAM" id="SSF88659">
    <property type="entry name" value="Sigma3 and sigma4 domains of RNA polymerase sigma factors"/>
    <property type="match status" value="1"/>
</dbReference>
<feature type="domain" description="RNA polymerase sigma factor 70 region 4 type 2" evidence="5">
    <location>
        <begin position="130"/>
        <end position="180"/>
    </location>
</feature>